<dbReference type="GO" id="GO:0030288">
    <property type="term" value="C:outer membrane-bounded periplasmic space"/>
    <property type="evidence" value="ECO:0007669"/>
    <property type="project" value="TreeGrafter"/>
</dbReference>
<dbReference type="Gene3D" id="1.10.3810.10">
    <property type="entry name" value="Biosynthetic peptidoglycan transglycosylase-like"/>
    <property type="match status" value="1"/>
</dbReference>
<dbReference type="GO" id="GO:0009002">
    <property type="term" value="F:serine-type D-Ala-D-Ala carboxypeptidase activity"/>
    <property type="evidence" value="ECO:0007669"/>
    <property type="project" value="UniProtKB-EC"/>
</dbReference>
<accession>A0A8J7TLJ5</accession>
<dbReference type="GO" id="GO:0006508">
    <property type="term" value="P:proteolysis"/>
    <property type="evidence" value="ECO:0007669"/>
    <property type="project" value="UniProtKB-KW"/>
</dbReference>
<dbReference type="NCBIfam" id="TIGR02074">
    <property type="entry name" value="PBP_1a_fam"/>
    <property type="match status" value="1"/>
</dbReference>
<dbReference type="AlphaFoldDB" id="A0A8J7TLJ5"/>
<keyword evidence="7" id="KW-0378">Hydrolase</keyword>
<evidence type="ECO:0000256" key="9">
    <source>
        <dbReference type="ARBA" id="ARBA00022984"/>
    </source>
</evidence>
<evidence type="ECO:0000256" key="11">
    <source>
        <dbReference type="ARBA" id="ARBA00023316"/>
    </source>
</evidence>
<evidence type="ECO:0000256" key="3">
    <source>
        <dbReference type="ARBA" id="ARBA00022645"/>
    </source>
</evidence>
<dbReference type="InterPro" id="IPR001460">
    <property type="entry name" value="PCN-bd_Tpept"/>
</dbReference>
<dbReference type="EMBL" id="JAFLCK010000016">
    <property type="protein sequence ID" value="MBN8661120.1"/>
    <property type="molecule type" value="Genomic_DNA"/>
</dbReference>
<reference evidence="17" key="1">
    <citation type="submission" date="2021-02" db="EMBL/GenBank/DDBJ databases">
        <title>Genome-Resolved Metagenomics of a Microbial Community Performing Photosynthetic Biological Nutrient Removal.</title>
        <authorList>
            <person name="Mcdaniel E.A."/>
        </authorList>
    </citation>
    <scope>NUCLEOTIDE SEQUENCE</scope>
    <source>
        <strain evidence="17">UWPOB_OBS1</strain>
    </source>
</reference>
<keyword evidence="5" id="KW-0328">Glycosyltransferase</keyword>
<feature type="domain" description="Penicillin-binding protein transpeptidase" evidence="15">
    <location>
        <begin position="339"/>
        <end position="577"/>
    </location>
</feature>
<evidence type="ECO:0000256" key="8">
    <source>
        <dbReference type="ARBA" id="ARBA00022960"/>
    </source>
</evidence>
<evidence type="ECO:0000313" key="17">
    <source>
        <dbReference type="EMBL" id="MBN8661120.1"/>
    </source>
</evidence>
<comment type="caution">
    <text evidence="17">The sequence shown here is derived from an EMBL/GenBank/DDBJ whole genome shotgun (WGS) entry which is preliminary data.</text>
</comment>
<evidence type="ECO:0000256" key="5">
    <source>
        <dbReference type="ARBA" id="ARBA00022676"/>
    </source>
</evidence>
<evidence type="ECO:0000259" key="16">
    <source>
        <dbReference type="Pfam" id="PF00912"/>
    </source>
</evidence>
<dbReference type="SUPFAM" id="SSF56601">
    <property type="entry name" value="beta-lactamase/transpeptidase-like"/>
    <property type="match status" value="1"/>
</dbReference>
<organism evidence="17 18">
    <name type="scientific">Candidatus Obscuribacter phosphatis</name>
    <dbReference type="NCBI Taxonomy" id="1906157"/>
    <lineage>
        <taxon>Bacteria</taxon>
        <taxon>Bacillati</taxon>
        <taxon>Candidatus Melainabacteria</taxon>
        <taxon>Candidatus Obscuribacterales</taxon>
        <taxon>Candidatus Obscuribacteraceae</taxon>
        <taxon>Candidatus Obscuribacter</taxon>
    </lineage>
</organism>
<feature type="compositionally biased region" description="Polar residues" evidence="14">
    <location>
        <begin position="801"/>
        <end position="810"/>
    </location>
</feature>
<dbReference type="InterPro" id="IPR012338">
    <property type="entry name" value="Beta-lactam/transpept-like"/>
</dbReference>
<evidence type="ECO:0000259" key="15">
    <source>
        <dbReference type="Pfam" id="PF00905"/>
    </source>
</evidence>
<comment type="catalytic activity">
    <reaction evidence="12">
        <text>Preferential cleavage: (Ac)2-L-Lys-D-Ala-|-D-Ala. Also transpeptidation of peptidyl-alanyl moieties that are N-acyl substituents of D-alanine.</text>
        <dbReference type="EC" id="3.4.16.4"/>
    </reaction>
</comment>
<feature type="compositionally biased region" description="Gly residues" evidence="14">
    <location>
        <begin position="706"/>
        <end position="726"/>
    </location>
</feature>
<dbReference type="Gene3D" id="3.40.710.10">
    <property type="entry name" value="DD-peptidase/beta-lactamase superfamily"/>
    <property type="match status" value="1"/>
</dbReference>
<evidence type="ECO:0000256" key="10">
    <source>
        <dbReference type="ARBA" id="ARBA00023268"/>
    </source>
</evidence>
<dbReference type="GO" id="GO:0009252">
    <property type="term" value="P:peptidoglycan biosynthetic process"/>
    <property type="evidence" value="ECO:0007669"/>
    <property type="project" value="UniProtKB-KW"/>
</dbReference>
<keyword evidence="10" id="KW-0511">Multifunctional enzyme</keyword>
<dbReference type="Proteomes" id="UP000664277">
    <property type="component" value="Unassembled WGS sequence"/>
</dbReference>
<dbReference type="GO" id="GO:0008955">
    <property type="term" value="F:peptidoglycan glycosyltransferase activity"/>
    <property type="evidence" value="ECO:0007669"/>
    <property type="project" value="UniProtKB-EC"/>
</dbReference>
<dbReference type="InterPro" id="IPR050396">
    <property type="entry name" value="Glycosyltr_51/Transpeptidase"/>
</dbReference>
<dbReference type="FunFam" id="1.10.3810.10:FF:000001">
    <property type="entry name" value="Penicillin-binding protein 1A"/>
    <property type="match status" value="1"/>
</dbReference>
<comment type="similarity">
    <text evidence="1">In the C-terminal section; belongs to the transpeptidase family.</text>
</comment>
<sequence length="810" mass="86992">MARRRSQARKKNKGFFGNLAGPAKKIFFLALVVGCLGLGYIGAKVWKQLQDFPDVTMVERFEPIEAIQLYDGQDRLICTVEGDEDRRVVPLNQISNHMQQAILAAEDHHFFEHNGINFFSIIRAFLANMQAGHVVEGGSTITQQLAKNLFFSDSGRTVDRKVKEAYVAWELERRYSKERILNMYLNQVYFGNNAYGIERAASRYFDKPATRLSIAESAFLAGLVKAPSELGTVKGRSQATSRQRDIIDKMVEYGYITQKQAEEAKNQKLAFKKGVNPLQKYPYYISYVLECLRERFSQAEMRRQGLRVYTNLDTTAQELAENALNAGIKKAPKGVSQGALVSVRVSDGAVVAMVGGVGDFWKNQFNRATNPHTVGSSFKPFVYLTAFNKNAFSPDSMIDDSPLVIHQPWGLPDYAPKNFDRKFYGRITIRRALALSRNVPAVKVGQQVGMDSVIETARLAGLTAKLDPNLSLALGSSAASPLEMAGAYSTFARFGVTIKPQVIRKIEDNRGRVIEVFDPKVDRAFQVEPIARLVDCMQDVVKWGTGTQAKLADRPVAGKTGTADEGRDIWFIGFTPDMVTAVWGGNDENKPIEGKNVTGGVIMAKIWHDYNEAYYKARPTPPGNFMVPSPINPDENKPAGEQVAKGEQGAEGDNTAQNGEGGNSANGESDKSNGDSASALSLPGSKPGEASGAGTEGDSGKAPLPGGNGAGSGGSGGSGNNAGGGSSSSASGSAGSSNSNGSSGSSGSSGSGGAGNQTNMPPLAPPAAPQESEPKPAPSPSEGRGPQTHNPDTVMRLYPYNQASPYTPAR</sequence>
<evidence type="ECO:0000256" key="4">
    <source>
        <dbReference type="ARBA" id="ARBA00022670"/>
    </source>
</evidence>
<evidence type="ECO:0000256" key="7">
    <source>
        <dbReference type="ARBA" id="ARBA00022801"/>
    </source>
</evidence>
<evidence type="ECO:0000256" key="12">
    <source>
        <dbReference type="ARBA" id="ARBA00034000"/>
    </source>
</evidence>
<keyword evidence="11" id="KW-0961">Cell wall biogenesis/degradation</keyword>
<evidence type="ECO:0000256" key="1">
    <source>
        <dbReference type="ARBA" id="ARBA00007090"/>
    </source>
</evidence>
<keyword evidence="3" id="KW-0121">Carboxypeptidase</keyword>
<dbReference type="InterPro" id="IPR001264">
    <property type="entry name" value="Glyco_trans_51"/>
</dbReference>
<keyword evidence="6" id="KW-0808">Transferase</keyword>
<evidence type="ECO:0000313" key="18">
    <source>
        <dbReference type="Proteomes" id="UP000664277"/>
    </source>
</evidence>
<evidence type="ECO:0000256" key="13">
    <source>
        <dbReference type="ARBA" id="ARBA00049902"/>
    </source>
</evidence>
<dbReference type="InterPro" id="IPR023346">
    <property type="entry name" value="Lysozyme-like_dom_sf"/>
</dbReference>
<dbReference type="GO" id="GO:0071555">
    <property type="term" value="P:cell wall organization"/>
    <property type="evidence" value="ECO:0007669"/>
    <property type="project" value="UniProtKB-KW"/>
</dbReference>
<evidence type="ECO:0000256" key="6">
    <source>
        <dbReference type="ARBA" id="ARBA00022679"/>
    </source>
</evidence>
<dbReference type="SUPFAM" id="SSF53955">
    <property type="entry name" value="Lysozyme-like"/>
    <property type="match status" value="1"/>
</dbReference>
<dbReference type="Pfam" id="PF00905">
    <property type="entry name" value="Transpeptidase"/>
    <property type="match status" value="1"/>
</dbReference>
<protein>
    <submittedName>
        <fullName evidence="17">PBP1A family penicillin-binding protein</fullName>
    </submittedName>
</protein>
<feature type="region of interest" description="Disordered" evidence="14">
    <location>
        <begin position="625"/>
        <end position="810"/>
    </location>
</feature>
<dbReference type="GO" id="GO:0008360">
    <property type="term" value="P:regulation of cell shape"/>
    <property type="evidence" value="ECO:0007669"/>
    <property type="project" value="UniProtKB-KW"/>
</dbReference>
<dbReference type="PANTHER" id="PTHR32282:SF33">
    <property type="entry name" value="PEPTIDOGLYCAN GLYCOSYLTRANSFERASE"/>
    <property type="match status" value="1"/>
</dbReference>
<dbReference type="GO" id="GO:0008658">
    <property type="term" value="F:penicillin binding"/>
    <property type="evidence" value="ECO:0007669"/>
    <property type="project" value="InterPro"/>
</dbReference>
<keyword evidence="8" id="KW-0133">Cell shape</keyword>
<keyword evidence="9" id="KW-0573">Peptidoglycan synthesis</keyword>
<dbReference type="InterPro" id="IPR036950">
    <property type="entry name" value="PBP_transglycosylase"/>
</dbReference>
<feature type="domain" description="Glycosyl transferase family 51" evidence="16">
    <location>
        <begin position="77"/>
        <end position="250"/>
    </location>
</feature>
<name>A0A8J7TLJ5_9BACT</name>
<comment type="similarity">
    <text evidence="2">In the N-terminal section; belongs to the glycosyltransferase 51 family.</text>
</comment>
<evidence type="ECO:0000256" key="2">
    <source>
        <dbReference type="ARBA" id="ARBA00007739"/>
    </source>
</evidence>
<dbReference type="Pfam" id="PF00912">
    <property type="entry name" value="Transgly"/>
    <property type="match status" value="1"/>
</dbReference>
<dbReference type="PANTHER" id="PTHR32282">
    <property type="entry name" value="BINDING PROTEIN TRANSPEPTIDASE, PUTATIVE-RELATED"/>
    <property type="match status" value="1"/>
</dbReference>
<gene>
    <name evidence="17" type="ORF">J0M35_12200</name>
</gene>
<comment type="catalytic activity">
    <reaction evidence="13">
        <text>[GlcNAc-(1-&gt;4)-Mur2Ac(oyl-L-Ala-gamma-D-Glu-L-Lys-D-Ala-D-Ala)](n)-di-trans,octa-cis-undecaprenyl diphosphate + beta-D-GlcNAc-(1-&gt;4)-Mur2Ac(oyl-L-Ala-gamma-D-Glu-L-Lys-D-Ala-D-Ala)-di-trans,octa-cis-undecaprenyl diphosphate = [GlcNAc-(1-&gt;4)-Mur2Ac(oyl-L-Ala-gamma-D-Glu-L-Lys-D-Ala-D-Ala)](n+1)-di-trans,octa-cis-undecaprenyl diphosphate + di-trans,octa-cis-undecaprenyl diphosphate + H(+)</text>
        <dbReference type="Rhea" id="RHEA:23708"/>
        <dbReference type="Rhea" id="RHEA-COMP:9602"/>
        <dbReference type="Rhea" id="RHEA-COMP:9603"/>
        <dbReference type="ChEBI" id="CHEBI:15378"/>
        <dbReference type="ChEBI" id="CHEBI:58405"/>
        <dbReference type="ChEBI" id="CHEBI:60033"/>
        <dbReference type="ChEBI" id="CHEBI:78435"/>
        <dbReference type="EC" id="2.4.99.28"/>
    </reaction>
</comment>
<keyword evidence="4" id="KW-0645">Protease</keyword>
<feature type="compositionally biased region" description="Low complexity" evidence="14">
    <location>
        <begin position="727"/>
        <end position="746"/>
    </location>
</feature>
<evidence type="ECO:0000256" key="14">
    <source>
        <dbReference type="SAM" id="MobiDB-lite"/>
    </source>
</evidence>
<proteinExistence type="inferred from homology"/>